<dbReference type="KEGG" id="parq:DSM112329_04715"/>
<evidence type="ECO:0000313" key="1">
    <source>
        <dbReference type="EMBL" id="XAY07824.1"/>
    </source>
</evidence>
<evidence type="ECO:0008006" key="2">
    <source>
        <dbReference type="Google" id="ProtNLM"/>
    </source>
</evidence>
<dbReference type="AlphaFoldDB" id="A0AAU7B1N0"/>
<gene>
    <name evidence="1" type="ORF">DSM112329_04715</name>
</gene>
<dbReference type="RefSeq" id="WP_354699014.1">
    <property type="nucleotide sequence ID" value="NZ_CP114014.1"/>
</dbReference>
<organism evidence="1">
    <name type="scientific">Paraconexibacter sp. AEG42_29</name>
    <dbReference type="NCBI Taxonomy" id="2997339"/>
    <lineage>
        <taxon>Bacteria</taxon>
        <taxon>Bacillati</taxon>
        <taxon>Actinomycetota</taxon>
        <taxon>Thermoleophilia</taxon>
        <taxon>Solirubrobacterales</taxon>
        <taxon>Paraconexibacteraceae</taxon>
        <taxon>Paraconexibacter</taxon>
    </lineage>
</organism>
<proteinExistence type="predicted"/>
<sequence>MIPTTETLLNEFIDAWNAGERPSVRTYLRRVPEGDARDRLATELESWLEAAPTPRYSNTARAAIRAEPVVQRVFSAAGEDAGLWPVVLPELRQRARLSLSDVAGRIAQRFGLAARDEERAATYLGELEAGRLEPTRVSRRLLETLADVLGASPGTLADAASFGRPLRPAGALFRADDLEDADWVADDLAVIAQAAMAPAPAAALDEVDRLFLGGPEG</sequence>
<accession>A0AAU7B1N0</accession>
<protein>
    <recommendedName>
        <fullName evidence="2">HTH cro/C1-type domain-containing protein</fullName>
    </recommendedName>
</protein>
<dbReference type="EMBL" id="CP114014">
    <property type="protein sequence ID" value="XAY07824.1"/>
    <property type="molecule type" value="Genomic_DNA"/>
</dbReference>
<name>A0AAU7B1N0_9ACTN</name>
<reference evidence="1" key="1">
    <citation type="submission" date="2022-12" db="EMBL/GenBank/DDBJ databases">
        <title>Paraconexibacter alkalitolerans sp. nov. and Baekduia alba sp. nov., isolated from soil and emended description of the genera Paraconexibacter (Chun et al., 2020) and Baekduia (An et al., 2020).</title>
        <authorList>
            <person name="Vieira S."/>
            <person name="Huber K.J."/>
            <person name="Geppert A."/>
            <person name="Wolf J."/>
            <person name="Neumann-Schaal M."/>
            <person name="Muesken M."/>
            <person name="Overmann J."/>
        </authorList>
    </citation>
    <scope>NUCLEOTIDE SEQUENCE</scope>
    <source>
        <strain evidence="1">AEG42_29</strain>
    </source>
</reference>